<reference evidence="2 3" key="1">
    <citation type="journal article" date="2014" name="Int. J. Syst. Evol. Microbiol.">
        <title>Complete genome sequence of Corynebacterium casei LMG S-19264T (=DSM 44701T), isolated from a smear-ripened cheese.</title>
        <authorList>
            <consortium name="US DOE Joint Genome Institute (JGI-PGF)"/>
            <person name="Walter F."/>
            <person name="Albersmeier A."/>
            <person name="Kalinowski J."/>
            <person name="Ruckert C."/>
        </authorList>
    </citation>
    <scope>NUCLEOTIDE SEQUENCE [LARGE SCALE GENOMIC DNA]</scope>
    <source>
        <strain evidence="2 3">KCTC 23968</strain>
    </source>
</reference>
<dbReference type="AlphaFoldDB" id="A0A918NEY7"/>
<keyword evidence="3" id="KW-1185">Reference proteome</keyword>
<gene>
    <name evidence="2" type="ORF">GCM10011309_17040</name>
</gene>
<organism evidence="2 3">
    <name type="scientific">Litorimonas cladophorae</name>
    <dbReference type="NCBI Taxonomy" id="1220491"/>
    <lineage>
        <taxon>Bacteria</taxon>
        <taxon>Pseudomonadati</taxon>
        <taxon>Pseudomonadota</taxon>
        <taxon>Alphaproteobacteria</taxon>
        <taxon>Maricaulales</taxon>
        <taxon>Robiginitomaculaceae</taxon>
    </lineage>
</organism>
<accession>A0A918NEY7</accession>
<dbReference type="EMBL" id="BMYV01000002">
    <property type="protein sequence ID" value="GGX67934.1"/>
    <property type="molecule type" value="Genomic_DNA"/>
</dbReference>
<keyword evidence="1" id="KW-0732">Signal</keyword>
<evidence type="ECO:0000256" key="1">
    <source>
        <dbReference type="SAM" id="SignalP"/>
    </source>
</evidence>
<name>A0A918NEY7_9PROT</name>
<feature type="signal peptide" evidence="1">
    <location>
        <begin position="1"/>
        <end position="29"/>
    </location>
</feature>
<evidence type="ECO:0000313" key="2">
    <source>
        <dbReference type="EMBL" id="GGX67934.1"/>
    </source>
</evidence>
<sequence length="123" mass="13398">MTKFSLTLAVVAATTLALGPSAFLPSAHAKDTTADEPSPIVISEPVPAKDMVPMESVQIIEARVETKEAGLVAVEGPDGRIYYNRFVPIETLPDPTLDLRLIDTVDIRYEGEVYTNKVVEELK</sequence>
<dbReference type="RefSeq" id="WP_189584361.1">
    <property type="nucleotide sequence ID" value="NZ_BMYV01000002.1"/>
</dbReference>
<comment type="caution">
    <text evidence="2">The sequence shown here is derived from an EMBL/GenBank/DDBJ whole genome shotgun (WGS) entry which is preliminary data.</text>
</comment>
<evidence type="ECO:0000313" key="3">
    <source>
        <dbReference type="Proteomes" id="UP000600865"/>
    </source>
</evidence>
<protein>
    <submittedName>
        <fullName evidence="2">Uncharacterized protein</fullName>
    </submittedName>
</protein>
<feature type="chain" id="PRO_5037586574" evidence="1">
    <location>
        <begin position="30"/>
        <end position="123"/>
    </location>
</feature>
<dbReference type="Proteomes" id="UP000600865">
    <property type="component" value="Unassembled WGS sequence"/>
</dbReference>
<proteinExistence type="predicted"/>